<dbReference type="Gene3D" id="3.40.50.620">
    <property type="entry name" value="HUPs"/>
    <property type="match status" value="1"/>
</dbReference>
<comment type="subcellular location">
    <subcellularLocation>
        <location evidence="1 11">Cytoplasm</location>
    </subcellularLocation>
</comment>
<feature type="short sequence motif" description="'HIGH' region" evidence="11">
    <location>
        <begin position="134"/>
        <end position="144"/>
    </location>
</feature>
<dbReference type="EMBL" id="LFDV01000002">
    <property type="protein sequence ID" value="KTB48933.1"/>
    <property type="molecule type" value="Genomic_DNA"/>
</dbReference>
<evidence type="ECO:0000256" key="2">
    <source>
        <dbReference type="ARBA" id="ARBA00005594"/>
    </source>
</evidence>
<dbReference type="PANTHER" id="PTHR11956">
    <property type="entry name" value="ARGINYL-TRNA SYNTHETASE"/>
    <property type="match status" value="1"/>
</dbReference>
<dbReference type="InterPro" id="IPR008909">
    <property type="entry name" value="DALR_anticod-bd"/>
</dbReference>
<dbReference type="OrthoDB" id="9805987at2"/>
<protein>
    <recommendedName>
        <fullName evidence="11">Arginine--tRNA ligase</fullName>
        <ecNumber evidence="11">6.1.1.19</ecNumber>
    </recommendedName>
    <alternativeName>
        <fullName evidence="11">Arginyl-tRNA synthetase</fullName>
        <shortName evidence="11">ArgRS</shortName>
    </alternativeName>
</protein>
<evidence type="ECO:0000256" key="9">
    <source>
        <dbReference type="ARBA" id="ARBA00023146"/>
    </source>
</evidence>
<dbReference type="GO" id="GO:0004814">
    <property type="term" value="F:arginine-tRNA ligase activity"/>
    <property type="evidence" value="ECO:0007669"/>
    <property type="project" value="UniProtKB-UniRule"/>
</dbReference>
<dbReference type="EC" id="6.1.1.19" evidence="11"/>
<sequence>MNGILGIKGLITDLLARSIAGAQAGGRLPAVAMPQIILEHPQNPSHGDYATSLPLKMSRSTGMKPMEIASVLTEYIPAVAEIKSVAVAHPGFLNFTISDDWITEQVEEIIRSGECYGNIDTGCGRKIQIEYVSANPTGPIHVGHGRGAVLGSSLALALKAAGFEVQQEYYVNDAGNQVLSFKRSLLARYLQQLGIDAEMPAEGYFGSYMTDLARDILQEEGDRFRDLPPTEALEQLGTIGLRKMLGLVREDLAALGVSFDRWFSEQSLYDSGEFARVIELLQKAGYVVDKEGATWFASTALGESKDNVIIRSDGTPTYFASDIAYHYDKFIRRGFDLGINIWGADHQGHVSRMKAVLQALGIDPARLHVIISQLVTLRRGEELVRLSKRTGEIITLREVLDEVGADACRFNFLSRSADSQMDFDLELAKKQSAENPVYYVQYAHARICSIISLARDKQIEYAAGDVTKLVEPAELELLRKMLLLPEVISQVAESFEPHHLAHYAGVLAAAFHQFYKDCRVVSADLPLSQARLKLSMAARTVLARTLHLMGMSAPECM</sequence>
<dbReference type="InterPro" id="IPR005148">
    <property type="entry name" value="Arg-tRNA-synth_N"/>
</dbReference>
<evidence type="ECO:0000256" key="3">
    <source>
        <dbReference type="ARBA" id="ARBA00011245"/>
    </source>
</evidence>
<keyword evidence="16" id="KW-1185">Reference proteome</keyword>
<dbReference type="AlphaFoldDB" id="A0A0W0GK44"/>
<name>A0A0W0GK44_9CHLR</name>
<dbReference type="InterPro" id="IPR009080">
    <property type="entry name" value="tRNAsynth_Ia_anticodon-bd"/>
</dbReference>
<dbReference type="PANTHER" id="PTHR11956:SF5">
    <property type="entry name" value="ARGININE--TRNA LIGASE, CYTOPLASMIC"/>
    <property type="match status" value="1"/>
</dbReference>
<keyword evidence="8 11" id="KW-0648">Protein biosynthesis</keyword>
<dbReference type="Proteomes" id="UP000053947">
    <property type="component" value="Unassembled WGS sequence"/>
</dbReference>
<comment type="caution">
    <text evidence="15">The sequence shown here is derived from an EMBL/GenBank/DDBJ whole genome shotgun (WGS) entry which is preliminary data.</text>
</comment>
<keyword evidence="6 11" id="KW-0547">Nucleotide-binding</keyword>
<evidence type="ECO:0000256" key="6">
    <source>
        <dbReference type="ARBA" id="ARBA00022741"/>
    </source>
</evidence>
<evidence type="ECO:0000256" key="5">
    <source>
        <dbReference type="ARBA" id="ARBA00022598"/>
    </source>
</evidence>
<dbReference type="Gene3D" id="3.30.1360.70">
    <property type="entry name" value="Arginyl tRNA synthetase N-terminal domain"/>
    <property type="match status" value="1"/>
</dbReference>
<evidence type="ECO:0000256" key="10">
    <source>
        <dbReference type="ARBA" id="ARBA00049339"/>
    </source>
</evidence>
<dbReference type="Pfam" id="PF00750">
    <property type="entry name" value="tRNA-synt_1d"/>
    <property type="match status" value="1"/>
</dbReference>
<gene>
    <name evidence="11" type="primary">argS</name>
    <name evidence="15" type="ORF">DEALK_17800</name>
</gene>
<dbReference type="CDD" id="cd00671">
    <property type="entry name" value="ArgRS_core"/>
    <property type="match status" value="1"/>
</dbReference>
<dbReference type="PRINTS" id="PR01038">
    <property type="entry name" value="TRNASYNTHARG"/>
</dbReference>
<feature type="domain" description="Arginyl tRNA synthetase N-terminal" evidence="14">
    <location>
        <begin position="9"/>
        <end position="97"/>
    </location>
</feature>
<evidence type="ECO:0000256" key="1">
    <source>
        <dbReference type="ARBA" id="ARBA00004496"/>
    </source>
</evidence>
<keyword evidence="7 11" id="KW-0067">ATP-binding</keyword>
<dbReference type="GO" id="GO:0005737">
    <property type="term" value="C:cytoplasm"/>
    <property type="evidence" value="ECO:0007669"/>
    <property type="project" value="UniProtKB-SubCell"/>
</dbReference>
<comment type="similarity">
    <text evidence="2 11 12">Belongs to the class-I aminoacyl-tRNA synthetase family.</text>
</comment>
<dbReference type="Pfam" id="PF05746">
    <property type="entry name" value="DALR_1"/>
    <property type="match status" value="1"/>
</dbReference>
<evidence type="ECO:0000256" key="4">
    <source>
        <dbReference type="ARBA" id="ARBA00022490"/>
    </source>
</evidence>
<dbReference type="SUPFAM" id="SSF52374">
    <property type="entry name" value="Nucleotidylyl transferase"/>
    <property type="match status" value="1"/>
</dbReference>
<feature type="domain" description="DALR anticodon binding" evidence="13">
    <location>
        <begin position="440"/>
        <end position="557"/>
    </location>
</feature>
<dbReference type="SUPFAM" id="SSF47323">
    <property type="entry name" value="Anticodon-binding domain of a subclass of class I aminoacyl-tRNA synthetases"/>
    <property type="match status" value="1"/>
</dbReference>
<dbReference type="SUPFAM" id="SSF55190">
    <property type="entry name" value="Arginyl-tRNA synthetase (ArgRS), N-terminal 'additional' domain"/>
    <property type="match status" value="1"/>
</dbReference>
<evidence type="ECO:0000259" key="13">
    <source>
        <dbReference type="SMART" id="SM00836"/>
    </source>
</evidence>
<keyword evidence="5 11" id="KW-0436">Ligase</keyword>
<evidence type="ECO:0000313" key="16">
    <source>
        <dbReference type="Proteomes" id="UP000053947"/>
    </source>
</evidence>
<evidence type="ECO:0000259" key="14">
    <source>
        <dbReference type="SMART" id="SM01016"/>
    </source>
</evidence>
<dbReference type="PROSITE" id="PS00178">
    <property type="entry name" value="AA_TRNA_LIGASE_I"/>
    <property type="match status" value="1"/>
</dbReference>
<dbReference type="InterPro" id="IPR001412">
    <property type="entry name" value="aa-tRNA-synth_I_CS"/>
</dbReference>
<comment type="subunit">
    <text evidence="3 11">Monomer.</text>
</comment>
<evidence type="ECO:0000256" key="12">
    <source>
        <dbReference type="RuleBase" id="RU363038"/>
    </source>
</evidence>
<keyword evidence="4 11" id="KW-0963">Cytoplasm</keyword>
<dbReference type="GO" id="GO:0006420">
    <property type="term" value="P:arginyl-tRNA aminoacylation"/>
    <property type="evidence" value="ECO:0007669"/>
    <property type="project" value="UniProtKB-UniRule"/>
</dbReference>
<accession>A0A0W0GK44</accession>
<dbReference type="NCBIfam" id="TIGR00456">
    <property type="entry name" value="argS"/>
    <property type="match status" value="1"/>
</dbReference>
<organism evidence="15 16">
    <name type="scientific">Dehalogenimonas alkenigignens</name>
    <dbReference type="NCBI Taxonomy" id="1217799"/>
    <lineage>
        <taxon>Bacteria</taxon>
        <taxon>Bacillati</taxon>
        <taxon>Chloroflexota</taxon>
        <taxon>Dehalococcoidia</taxon>
        <taxon>Dehalococcoidales</taxon>
        <taxon>Dehalococcoidaceae</taxon>
        <taxon>Dehalogenimonas</taxon>
    </lineage>
</organism>
<evidence type="ECO:0000256" key="7">
    <source>
        <dbReference type="ARBA" id="ARBA00022840"/>
    </source>
</evidence>
<dbReference type="InterPro" id="IPR001278">
    <property type="entry name" value="Arg-tRNA-ligase"/>
</dbReference>
<dbReference type="InterPro" id="IPR035684">
    <property type="entry name" value="ArgRS_core"/>
</dbReference>
<evidence type="ECO:0000313" key="15">
    <source>
        <dbReference type="EMBL" id="KTB48933.1"/>
    </source>
</evidence>
<dbReference type="PATRIC" id="fig|1217799.6.peg.1832"/>
<comment type="catalytic activity">
    <reaction evidence="10 11">
        <text>tRNA(Arg) + L-arginine + ATP = L-arginyl-tRNA(Arg) + AMP + diphosphate</text>
        <dbReference type="Rhea" id="RHEA:20301"/>
        <dbReference type="Rhea" id="RHEA-COMP:9658"/>
        <dbReference type="Rhea" id="RHEA-COMP:9673"/>
        <dbReference type="ChEBI" id="CHEBI:30616"/>
        <dbReference type="ChEBI" id="CHEBI:32682"/>
        <dbReference type="ChEBI" id="CHEBI:33019"/>
        <dbReference type="ChEBI" id="CHEBI:78442"/>
        <dbReference type="ChEBI" id="CHEBI:78513"/>
        <dbReference type="ChEBI" id="CHEBI:456215"/>
        <dbReference type="EC" id="6.1.1.19"/>
    </reaction>
</comment>
<keyword evidence="9 11" id="KW-0030">Aminoacyl-tRNA synthetase</keyword>
<dbReference type="InterPro" id="IPR014729">
    <property type="entry name" value="Rossmann-like_a/b/a_fold"/>
</dbReference>
<evidence type="ECO:0000256" key="11">
    <source>
        <dbReference type="HAMAP-Rule" id="MF_00123"/>
    </source>
</evidence>
<dbReference type="STRING" id="1217799.DEALK_17800"/>
<dbReference type="Gene3D" id="1.10.730.10">
    <property type="entry name" value="Isoleucyl-tRNA Synthetase, Domain 1"/>
    <property type="match status" value="1"/>
</dbReference>
<dbReference type="HAMAP" id="MF_00123">
    <property type="entry name" value="Arg_tRNA_synth"/>
    <property type="match status" value="1"/>
</dbReference>
<evidence type="ECO:0000256" key="8">
    <source>
        <dbReference type="ARBA" id="ARBA00022917"/>
    </source>
</evidence>
<dbReference type="InterPro" id="IPR036695">
    <property type="entry name" value="Arg-tRNA-synth_N_sf"/>
</dbReference>
<dbReference type="GO" id="GO:0005524">
    <property type="term" value="F:ATP binding"/>
    <property type="evidence" value="ECO:0007669"/>
    <property type="project" value="UniProtKB-UniRule"/>
</dbReference>
<dbReference type="Pfam" id="PF03485">
    <property type="entry name" value="Arg_tRNA_synt_N"/>
    <property type="match status" value="1"/>
</dbReference>
<dbReference type="SMART" id="SM00836">
    <property type="entry name" value="DALR_1"/>
    <property type="match status" value="1"/>
</dbReference>
<dbReference type="FunFam" id="3.40.50.620:FF:000062">
    <property type="entry name" value="Arginine--tRNA ligase"/>
    <property type="match status" value="1"/>
</dbReference>
<reference evidence="15 16" key="1">
    <citation type="submission" date="2015-06" db="EMBL/GenBank/DDBJ databases">
        <title>Genome sequence of the organohalide-respiring Dehalogenimonas alkenigignens type strain (IP3-3T).</title>
        <authorList>
            <person name="Key T.A."/>
            <person name="Richmond D.P."/>
            <person name="Bowman K.S."/>
            <person name="Cho Y.-J."/>
            <person name="Chun J."/>
            <person name="da Costa M.S."/>
            <person name="Rainey F.A."/>
            <person name="Moe W.M."/>
        </authorList>
    </citation>
    <scope>NUCLEOTIDE SEQUENCE [LARGE SCALE GENOMIC DNA]</scope>
    <source>
        <strain evidence="15 16">IP3-3</strain>
    </source>
</reference>
<dbReference type="SMART" id="SM01016">
    <property type="entry name" value="Arg_tRNA_synt_N"/>
    <property type="match status" value="1"/>
</dbReference>
<dbReference type="FunFam" id="1.10.730.10:FF:000008">
    <property type="entry name" value="Arginine--tRNA ligase"/>
    <property type="match status" value="1"/>
</dbReference>
<dbReference type="RefSeq" id="WP_058439849.1">
    <property type="nucleotide sequence ID" value="NZ_KQ758903.1"/>
</dbReference>
<proteinExistence type="inferred from homology"/>